<evidence type="ECO:0000313" key="7">
    <source>
        <dbReference type="EMBL" id="CAD9311529.1"/>
    </source>
</evidence>
<evidence type="ECO:0000256" key="1">
    <source>
        <dbReference type="ARBA" id="ARBA00008482"/>
    </source>
</evidence>
<comment type="subcellular location">
    <subcellularLocation>
        <location evidence="5">Cytoplasm</location>
    </subcellularLocation>
</comment>
<dbReference type="GO" id="GO:0016282">
    <property type="term" value="C:eukaryotic 43S preinitiation complex"/>
    <property type="evidence" value="ECO:0007669"/>
    <property type="project" value="UniProtKB-UniRule"/>
</dbReference>
<dbReference type="SMART" id="SM00088">
    <property type="entry name" value="PINT"/>
    <property type="match status" value="1"/>
</dbReference>
<comment type="subunit">
    <text evidence="5">Component of the eukaryotic translation initiation factor 3 (eIF-3) complex.</text>
</comment>
<dbReference type="GO" id="GO:0071541">
    <property type="term" value="C:eukaryotic translation initiation factor 3 complex, eIF3m"/>
    <property type="evidence" value="ECO:0007669"/>
    <property type="project" value="UniProtKB-UniRule"/>
</dbReference>
<dbReference type="Pfam" id="PF18005">
    <property type="entry name" value="eIF3m_C_helix"/>
    <property type="match status" value="1"/>
</dbReference>
<dbReference type="GO" id="GO:0033290">
    <property type="term" value="C:eukaryotic 48S preinitiation complex"/>
    <property type="evidence" value="ECO:0007669"/>
    <property type="project" value="UniProtKB-UniRule"/>
</dbReference>
<dbReference type="InterPro" id="IPR036390">
    <property type="entry name" value="WH_DNA-bd_sf"/>
</dbReference>
<organism evidence="7">
    <name type="scientific">Grammatophora oceanica</name>
    <dbReference type="NCBI Taxonomy" id="210454"/>
    <lineage>
        <taxon>Eukaryota</taxon>
        <taxon>Sar</taxon>
        <taxon>Stramenopiles</taxon>
        <taxon>Ochrophyta</taxon>
        <taxon>Bacillariophyta</taxon>
        <taxon>Fragilariophyceae</taxon>
        <taxon>Fragilariophycidae</taxon>
        <taxon>Rhabdonematales</taxon>
        <taxon>Grammatophoraceae</taxon>
        <taxon>Grammatophora</taxon>
    </lineage>
</organism>
<comment type="similarity">
    <text evidence="1">Belongs to the CSN7/EIF3M family. CSN7 subfamily.</text>
</comment>
<dbReference type="GO" id="GO:0003743">
    <property type="term" value="F:translation initiation factor activity"/>
    <property type="evidence" value="ECO:0007669"/>
    <property type="project" value="UniProtKB-UniRule"/>
</dbReference>
<name>A0A7S1VVU9_9STRA</name>
<comment type="function">
    <text evidence="5">Component of the eukaryotic translation initiation factor 3 (eIF-3) complex, which is involved in protein synthesis of a specialized repertoire of mRNAs and, together with other initiation factors, stimulates binding of mRNA and methionyl-tRNAi to the 40S ribosome. The eIF-3 complex specifically targets and initiates translation of a subset of mRNAs involved in cell proliferation.</text>
</comment>
<dbReference type="AlphaFoldDB" id="A0A7S1VVU9"/>
<sequence length="420" mass="45298">MSSSTLVNVTEDAELRLVKFLAESAPVSPSFVANCEQCIVHADASGLLKSIVADSAAIGALLVLQPQEEAVSAFSVLCALLERVKTDRPQEESALAKALSDAVVHGQVANGGGGSAAAVRERRIALLTVLYNLRSDGTEKCSLLAHMIQLADASMLTENLPLGKFLMCDDDDNASAPRIARILDRWNVSPSDRRDLYKAAASAPGLDQVSNQRFTLLLVGTYADSVDSEGLAASKAAAIGAIKDPVTLFTQQRTMLTMKAVQALEKESDTKVLYGLLKIFQESKLQDYLSYVQSHGGEAGCLAPYGLSAETCERHMRILSLVSLASEHEEIPYSNVAQTLQVDESEVETWVVAAVSSGLLFSKMDQLQKKVMVERAVVRKFDMAQWKALQEQLQLWKANVEGILGAFEQQAAAAQPSVQP</sequence>
<accession>A0A7S1VVU9</accession>
<dbReference type="InterPro" id="IPR040750">
    <property type="entry name" value="eIF3m_C_helix"/>
</dbReference>
<evidence type="ECO:0000256" key="4">
    <source>
        <dbReference type="ARBA" id="ARBA00022917"/>
    </source>
</evidence>
<dbReference type="InterPro" id="IPR027528">
    <property type="entry name" value="eIF3m"/>
</dbReference>
<dbReference type="InterPro" id="IPR000717">
    <property type="entry name" value="PCI_dom"/>
</dbReference>
<gene>
    <name evidence="7" type="ORF">GOCE00092_LOCUS27267</name>
</gene>
<proteinExistence type="inferred from homology"/>
<dbReference type="HAMAP" id="MF_03012">
    <property type="entry name" value="eIF3m"/>
    <property type="match status" value="1"/>
</dbReference>
<dbReference type="PROSITE" id="PS50250">
    <property type="entry name" value="PCI"/>
    <property type="match status" value="1"/>
</dbReference>
<dbReference type="EMBL" id="HBGK01051827">
    <property type="protein sequence ID" value="CAD9311529.1"/>
    <property type="molecule type" value="Transcribed_RNA"/>
</dbReference>
<evidence type="ECO:0000259" key="6">
    <source>
        <dbReference type="PROSITE" id="PS50250"/>
    </source>
</evidence>
<feature type="domain" description="PCI" evidence="6">
    <location>
        <begin position="210"/>
        <end position="378"/>
    </location>
</feature>
<dbReference type="PANTHER" id="PTHR15350:SF2">
    <property type="entry name" value="EUKARYOTIC TRANSLATION INITIATION FACTOR 3 SUBUNIT M"/>
    <property type="match status" value="1"/>
</dbReference>
<dbReference type="InterPro" id="IPR045237">
    <property type="entry name" value="COPS7/eIF3m"/>
</dbReference>
<evidence type="ECO:0000256" key="3">
    <source>
        <dbReference type="ARBA" id="ARBA00022540"/>
    </source>
</evidence>
<comment type="similarity">
    <text evidence="5">Belongs to the eIF-3 subunit M family.</text>
</comment>
<reference evidence="7" key="1">
    <citation type="submission" date="2021-01" db="EMBL/GenBank/DDBJ databases">
        <authorList>
            <person name="Corre E."/>
            <person name="Pelletier E."/>
            <person name="Niang G."/>
            <person name="Scheremetjew M."/>
            <person name="Finn R."/>
            <person name="Kale V."/>
            <person name="Holt S."/>
            <person name="Cochrane G."/>
            <person name="Meng A."/>
            <person name="Brown T."/>
            <person name="Cohen L."/>
        </authorList>
    </citation>
    <scope>NUCLEOTIDE SEQUENCE</scope>
    <source>
        <strain evidence="7">CCMP 410</strain>
    </source>
</reference>
<evidence type="ECO:0000256" key="2">
    <source>
        <dbReference type="ARBA" id="ARBA00022490"/>
    </source>
</evidence>
<keyword evidence="2 5" id="KW-0963">Cytoplasm</keyword>
<dbReference type="Pfam" id="PF01399">
    <property type="entry name" value="PCI"/>
    <property type="match status" value="1"/>
</dbReference>
<dbReference type="PANTHER" id="PTHR15350">
    <property type="entry name" value="COP9 SIGNALOSOME COMPLEX SUBUNIT 7/DENDRITIC CELL PROTEIN GA17"/>
    <property type="match status" value="1"/>
</dbReference>
<dbReference type="SUPFAM" id="SSF46785">
    <property type="entry name" value="Winged helix' DNA-binding domain"/>
    <property type="match status" value="1"/>
</dbReference>
<dbReference type="GO" id="GO:0001732">
    <property type="term" value="P:formation of cytoplasmic translation initiation complex"/>
    <property type="evidence" value="ECO:0007669"/>
    <property type="project" value="UniProtKB-UniRule"/>
</dbReference>
<keyword evidence="4 5" id="KW-0648">Protein biosynthesis</keyword>
<keyword evidence="3 5" id="KW-0396">Initiation factor</keyword>
<evidence type="ECO:0000256" key="5">
    <source>
        <dbReference type="HAMAP-Rule" id="MF_03012"/>
    </source>
</evidence>
<protein>
    <recommendedName>
        <fullName evidence="5">Eukaryotic translation initiation factor 3 subunit M</fullName>
        <shortName evidence="5">eIF3m</shortName>
    </recommendedName>
</protein>